<evidence type="ECO:0000256" key="9">
    <source>
        <dbReference type="SAM" id="SignalP"/>
    </source>
</evidence>
<dbReference type="Proteomes" id="UP000307440">
    <property type="component" value="Unassembled WGS sequence"/>
</dbReference>
<dbReference type="EMBL" id="ML210189">
    <property type="protein sequence ID" value="TFK25233.1"/>
    <property type="molecule type" value="Genomic_DNA"/>
</dbReference>
<keyword evidence="3 8" id="KW-0812">Transmembrane</keyword>
<feature type="transmembrane region" description="Helical" evidence="8">
    <location>
        <begin position="521"/>
        <end position="540"/>
    </location>
</feature>
<dbReference type="GO" id="GO:0055085">
    <property type="term" value="P:transmembrane transport"/>
    <property type="evidence" value="ECO:0007669"/>
    <property type="project" value="TreeGrafter"/>
</dbReference>
<feature type="signal peptide" evidence="9">
    <location>
        <begin position="1"/>
        <end position="24"/>
    </location>
</feature>
<evidence type="ECO:0000256" key="1">
    <source>
        <dbReference type="ARBA" id="ARBA00004141"/>
    </source>
</evidence>
<gene>
    <name evidence="11" type="ORF">FA15DRAFT_703931</name>
</gene>
<feature type="transmembrane region" description="Helical" evidence="8">
    <location>
        <begin position="495"/>
        <end position="515"/>
    </location>
</feature>
<sequence length="811" mass="87826">MFSVLAWLRAFTFTTLLFTTFVHAREDSLLTSSVTYCNPPETLLVQRFEVEFFPRTQTVAFNLSVASVQPNVNVSANLFLNVYGLQPINVTLDLCNILDGQLCPLPMSNFTGAETITLPDSLGITSLVPSIAYKIPDLEGFAQFTLVETSTGNVRACIQATLSNGWTAHQSAAEWGSGAAAIAALIVSVIVTLWAPESLAPFRFLELMYLFQTIASTGLLSLNYPVVYRAFALNFAWALGLFPTSESSVIQDSINSLRHRTGSQLADSKSGSVVQFVNRKLSPYNNDEAVTSSGSSGIGGLFRRSTEGLALSGPNALWKRSGLNGEVQTVTPNSDNVLDAGLPIYVNSLHVSVSNGFMTVFLCGLMLFGLAVALLAIGYGVHILVKKRAEKKNAKPEESTFNYLSFARSWILRIALICFGPLLIFIFYQWTLRDSWATILLSVLCLVAFIGLIGYPIFTIFRFVRRNSASELYSSGNQILAADGTLYSQYRASRFFFFTPLLAATLVRAMAIAFAKSNAEAQISLMIIAEVMVIGSTIALKPYQTRGGDIFSTYLAVVRLICTGLLIAFLQRLEVKPIPRVVIGIVIAVIFIVTVLVTLVNFVINIGLQRLWTKQTDGTSSSESFSGSEGSMLEKGVKGSTDPTLTSASRVDSDEEISRAVRPHNPTPDASTPIDNHFLCPFPISPTASTVTSLDPPSNLTSRDSASMTVGSLLSSRWSFSYSQPNSPTGSSAHGYYGSRDGGVSSLGHGQENSLSRRTSESHPSSSPSAWRPGSSSGSSSGHVTRTSSVQALQQYQTNHQNIPEHRDETS</sequence>
<dbReference type="InterPro" id="IPR040241">
    <property type="entry name" value="TRP_Flc/Pkd2-like"/>
</dbReference>
<evidence type="ECO:0000313" key="11">
    <source>
        <dbReference type="EMBL" id="TFK25233.1"/>
    </source>
</evidence>
<comment type="similarity">
    <text evidence="2">Belongs to the transient receptor potential (TRP) ion channel family.</text>
</comment>
<name>A0A5C3KZF6_COPMA</name>
<keyword evidence="4 9" id="KW-0732">Signal</keyword>
<dbReference type="STRING" id="230819.A0A5C3KZF6"/>
<feature type="chain" id="PRO_5022757949" evidence="9">
    <location>
        <begin position="25"/>
        <end position="811"/>
    </location>
</feature>
<feature type="compositionally biased region" description="Polar residues" evidence="7">
    <location>
        <begin position="641"/>
        <end position="650"/>
    </location>
</feature>
<feature type="compositionally biased region" description="Low complexity" evidence="7">
    <location>
        <begin position="754"/>
        <end position="782"/>
    </location>
</feature>
<evidence type="ECO:0000259" key="10">
    <source>
        <dbReference type="SMART" id="SM01320"/>
    </source>
</evidence>
<evidence type="ECO:0000256" key="2">
    <source>
        <dbReference type="ARBA" id="ARBA00010642"/>
    </source>
</evidence>
<reference evidence="11 12" key="1">
    <citation type="journal article" date="2019" name="Nat. Ecol. Evol.">
        <title>Megaphylogeny resolves global patterns of mushroom evolution.</title>
        <authorList>
            <person name="Varga T."/>
            <person name="Krizsan K."/>
            <person name="Foldi C."/>
            <person name="Dima B."/>
            <person name="Sanchez-Garcia M."/>
            <person name="Sanchez-Ramirez S."/>
            <person name="Szollosi G.J."/>
            <person name="Szarkandi J.G."/>
            <person name="Papp V."/>
            <person name="Albert L."/>
            <person name="Andreopoulos W."/>
            <person name="Angelini C."/>
            <person name="Antonin V."/>
            <person name="Barry K.W."/>
            <person name="Bougher N.L."/>
            <person name="Buchanan P."/>
            <person name="Buyck B."/>
            <person name="Bense V."/>
            <person name="Catcheside P."/>
            <person name="Chovatia M."/>
            <person name="Cooper J."/>
            <person name="Damon W."/>
            <person name="Desjardin D."/>
            <person name="Finy P."/>
            <person name="Geml J."/>
            <person name="Haridas S."/>
            <person name="Hughes K."/>
            <person name="Justo A."/>
            <person name="Karasinski D."/>
            <person name="Kautmanova I."/>
            <person name="Kiss B."/>
            <person name="Kocsube S."/>
            <person name="Kotiranta H."/>
            <person name="LaButti K.M."/>
            <person name="Lechner B.E."/>
            <person name="Liimatainen K."/>
            <person name="Lipzen A."/>
            <person name="Lukacs Z."/>
            <person name="Mihaltcheva S."/>
            <person name="Morgado L.N."/>
            <person name="Niskanen T."/>
            <person name="Noordeloos M.E."/>
            <person name="Ohm R.A."/>
            <person name="Ortiz-Santana B."/>
            <person name="Ovrebo C."/>
            <person name="Racz N."/>
            <person name="Riley R."/>
            <person name="Savchenko A."/>
            <person name="Shiryaev A."/>
            <person name="Soop K."/>
            <person name="Spirin V."/>
            <person name="Szebenyi C."/>
            <person name="Tomsovsky M."/>
            <person name="Tulloss R.E."/>
            <person name="Uehling J."/>
            <person name="Grigoriev I.V."/>
            <person name="Vagvolgyi C."/>
            <person name="Papp T."/>
            <person name="Martin F.M."/>
            <person name="Miettinen O."/>
            <person name="Hibbett D.S."/>
            <person name="Nagy L.G."/>
        </authorList>
    </citation>
    <scope>NUCLEOTIDE SEQUENCE [LARGE SCALE GENOMIC DNA]</scope>
    <source>
        <strain evidence="11 12">CBS 121175</strain>
    </source>
</reference>
<feature type="transmembrane region" description="Helical" evidence="8">
    <location>
        <begin position="552"/>
        <end position="570"/>
    </location>
</feature>
<feature type="transmembrane region" description="Helical" evidence="8">
    <location>
        <begin position="357"/>
        <end position="385"/>
    </location>
</feature>
<evidence type="ECO:0000256" key="4">
    <source>
        <dbReference type="ARBA" id="ARBA00022729"/>
    </source>
</evidence>
<feature type="transmembrane region" description="Helical" evidence="8">
    <location>
        <begin position="582"/>
        <end position="604"/>
    </location>
</feature>
<dbReference type="Pfam" id="PF06011">
    <property type="entry name" value="TRP"/>
    <property type="match status" value="1"/>
</dbReference>
<dbReference type="InterPro" id="IPR032800">
    <property type="entry name" value="TRP_N"/>
</dbReference>
<feature type="transmembrane region" description="Helical" evidence="8">
    <location>
        <begin position="436"/>
        <end position="458"/>
    </location>
</feature>
<evidence type="ECO:0000256" key="3">
    <source>
        <dbReference type="ARBA" id="ARBA00022692"/>
    </source>
</evidence>
<dbReference type="OrthoDB" id="2115177at2759"/>
<feature type="compositionally biased region" description="Polar residues" evidence="7">
    <location>
        <begin position="783"/>
        <end position="802"/>
    </location>
</feature>
<feature type="transmembrane region" description="Helical" evidence="8">
    <location>
        <begin position="410"/>
        <end position="430"/>
    </location>
</feature>
<proteinExistence type="inferred from homology"/>
<keyword evidence="12" id="KW-1185">Reference proteome</keyword>
<evidence type="ECO:0000256" key="7">
    <source>
        <dbReference type="SAM" id="MobiDB-lite"/>
    </source>
</evidence>
<keyword evidence="5 8" id="KW-1133">Transmembrane helix</keyword>
<dbReference type="AlphaFoldDB" id="A0A5C3KZF6"/>
<evidence type="ECO:0000256" key="6">
    <source>
        <dbReference type="ARBA" id="ARBA00023136"/>
    </source>
</evidence>
<feature type="compositionally biased region" description="Low complexity" evidence="7">
    <location>
        <begin position="620"/>
        <end position="631"/>
    </location>
</feature>
<dbReference type="GO" id="GO:0016020">
    <property type="term" value="C:membrane"/>
    <property type="evidence" value="ECO:0007669"/>
    <property type="project" value="UniProtKB-SubCell"/>
</dbReference>
<feature type="region of interest" description="Disordered" evidence="7">
    <location>
        <begin position="721"/>
        <end position="811"/>
    </location>
</feature>
<dbReference type="SMART" id="SM01320">
    <property type="entry name" value="TRP_N"/>
    <property type="match status" value="1"/>
</dbReference>
<evidence type="ECO:0000256" key="8">
    <source>
        <dbReference type="SAM" id="Phobius"/>
    </source>
</evidence>
<dbReference type="InterPro" id="IPR010308">
    <property type="entry name" value="TRP_C"/>
</dbReference>
<evidence type="ECO:0000256" key="5">
    <source>
        <dbReference type="ARBA" id="ARBA00022989"/>
    </source>
</evidence>
<keyword evidence="6 8" id="KW-0472">Membrane</keyword>
<evidence type="ECO:0000313" key="12">
    <source>
        <dbReference type="Proteomes" id="UP000307440"/>
    </source>
</evidence>
<accession>A0A5C3KZF6</accession>
<dbReference type="GO" id="GO:0009272">
    <property type="term" value="P:fungal-type cell wall biogenesis"/>
    <property type="evidence" value="ECO:0007669"/>
    <property type="project" value="TreeGrafter"/>
</dbReference>
<dbReference type="PANTHER" id="PTHR31145">
    <property type="entry name" value="INTEGRAL MEMBRANE PROTEIN (AFU_ORTHOLOGUE AFUA_7G01610)"/>
    <property type="match status" value="1"/>
</dbReference>
<protein>
    <submittedName>
        <fullName evidence="11">TRP-domain-containing protein</fullName>
    </submittedName>
</protein>
<comment type="subcellular location">
    <subcellularLocation>
        <location evidence="1">Membrane</location>
        <topology evidence="1">Multi-pass membrane protein</topology>
    </subcellularLocation>
</comment>
<dbReference type="Pfam" id="PF14558">
    <property type="entry name" value="TRP_N"/>
    <property type="match status" value="1"/>
</dbReference>
<dbReference type="PANTHER" id="PTHR31145:SF2">
    <property type="entry name" value="FLAVIN CARRIER PROTEIN 2"/>
    <property type="match status" value="1"/>
</dbReference>
<organism evidence="11 12">
    <name type="scientific">Coprinopsis marcescibilis</name>
    <name type="common">Agaric fungus</name>
    <name type="synonym">Psathyrella marcescibilis</name>
    <dbReference type="NCBI Taxonomy" id="230819"/>
    <lineage>
        <taxon>Eukaryota</taxon>
        <taxon>Fungi</taxon>
        <taxon>Dikarya</taxon>
        <taxon>Basidiomycota</taxon>
        <taxon>Agaricomycotina</taxon>
        <taxon>Agaricomycetes</taxon>
        <taxon>Agaricomycetidae</taxon>
        <taxon>Agaricales</taxon>
        <taxon>Agaricineae</taxon>
        <taxon>Psathyrellaceae</taxon>
        <taxon>Coprinopsis</taxon>
    </lineage>
</organism>
<feature type="region of interest" description="Disordered" evidence="7">
    <location>
        <begin position="617"/>
        <end position="676"/>
    </location>
</feature>
<feature type="domain" description="ML-like" evidence="10">
    <location>
        <begin position="27"/>
        <end position="169"/>
    </location>
</feature>